<dbReference type="EMBL" id="KK852405">
    <property type="protein sequence ID" value="KDR24527.1"/>
    <property type="molecule type" value="Genomic_DNA"/>
</dbReference>
<evidence type="ECO:0000256" key="6">
    <source>
        <dbReference type="RuleBase" id="RU364030"/>
    </source>
</evidence>
<evidence type="ECO:0000256" key="5">
    <source>
        <dbReference type="ARBA" id="ARBA00026055"/>
    </source>
</evidence>
<dbReference type="GO" id="GO:0048487">
    <property type="term" value="F:beta-tubulin binding"/>
    <property type="evidence" value="ECO:0007669"/>
    <property type="project" value="InterPro"/>
</dbReference>
<sequence>MADPRIKALRIKTGVVKRLAKEKVLYEREADEQRHRIQEFKDQGKDEHDIRKQEEVLQESLMMVPDCHRRLAKAFNELKILLESEAALSESEEYITAKKVLEEAEAQLPTSVALQNMC</sequence>
<dbReference type="Proteomes" id="UP000027135">
    <property type="component" value="Unassembled WGS sequence"/>
</dbReference>
<comment type="subunit">
    <text evidence="5 6">Supercomplex made of cofactors A to E. Cofactors A and D function by capturing and stabilizing tubulin in a quasi-native conformation. Cofactor E binds to the cofactor D-tubulin complex; interaction with cofactor C then causes the release of tubulin polypeptides that are committed to the native state.</text>
</comment>
<evidence type="ECO:0000256" key="4">
    <source>
        <dbReference type="ARBA" id="ARBA00023186"/>
    </source>
</evidence>
<evidence type="ECO:0000313" key="9">
    <source>
        <dbReference type="Proteomes" id="UP000027135"/>
    </source>
</evidence>
<dbReference type="InterPro" id="IPR036126">
    <property type="entry name" value="TBCA_sf"/>
</dbReference>
<evidence type="ECO:0000256" key="2">
    <source>
        <dbReference type="ARBA" id="ARBA00006806"/>
    </source>
</evidence>
<comment type="subcellular location">
    <subcellularLocation>
        <location evidence="6">Cytoplasm</location>
        <location evidence="6">Cytoskeleton</location>
    </subcellularLocation>
</comment>
<dbReference type="FunFam" id="1.20.58.90:FF:000008">
    <property type="entry name" value="Tubulin-specific chaperone A"/>
    <property type="match status" value="1"/>
</dbReference>
<dbReference type="Gene3D" id="1.20.58.90">
    <property type="match status" value="1"/>
</dbReference>
<evidence type="ECO:0000256" key="1">
    <source>
        <dbReference type="ARBA" id="ARBA00003046"/>
    </source>
</evidence>
<dbReference type="InParanoid" id="A0A067RL27"/>
<reference evidence="8 9" key="1">
    <citation type="journal article" date="2014" name="Nat. Commun.">
        <title>Molecular traces of alternative social organization in a termite genome.</title>
        <authorList>
            <person name="Terrapon N."/>
            <person name="Li C."/>
            <person name="Robertson H.M."/>
            <person name="Ji L."/>
            <person name="Meng X."/>
            <person name="Booth W."/>
            <person name="Chen Z."/>
            <person name="Childers C.P."/>
            <person name="Glastad K.M."/>
            <person name="Gokhale K."/>
            <person name="Gowin J."/>
            <person name="Gronenberg W."/>
            <person name="Hermansen R.A."/>
            <person name="Hu H."/>
            <person name="Hunt B.G."/>
            <person name="Huylmans A.K."/>
            <person name="Khalil S.M."/>
            <person name="Mitchell R.D."/>
            <person name="Munoz-Torres M.C."/>
            <person name="Mustard J.A."/>
            <person name="Pan H."/>
            <person name="Reese J.T."/>
            <person name="Scharf M.E."/>
            <person name="Sun F."/>
            <person name="Vogel H."/>
            <person name="Xiao J."/>
            <person name="Yang W."/>
            <person name="Yang Z."/>
            <person name="Yang Z."/>
            <person name="Zhou J."/>
            <person name="Zhu J."/>
            <person name="Brent C.S."/>
            <person name="Elsik C.G."/>
            <person name="Goodisman M.A."/>
            <person name="Liberles D.A."/>
            <person name="Roe R.M."/>
            <person name="Vargo E.L."/>
            <person name="Vilcinskas A."/>
            <person name="Wang J."/>
            <person name="Bornberg-Bauer E."/>
            <person name="Korb J."/>
            <person name="Zhang G."/>
            <person name="Liebig J."/>
        </authorList>
    </citation>
    <scope>NUCLEOTIDE SEQUENCE [LARGE SCALE GENOMIC DNA]</scope>
    <source>
        <tissue evidence="8">Whole organism</tissue>
    </source>
</reference>
<dbReference type="FunCoup" id="A0A067RL27">
    <property type="interactions" value="1003"/>
</dbReference>
<dbReference type="OMA" id="EECEMMI"/>
<organism evidence="8 9">
    <name type="scientific">Zootermopsis nevadensis</name>
    <name type="common">Dampwood termite</name>
    <dbReference type="NCBI Taxonomy" id="136037"/>
    <lineage>
        <taxon>Eukaryota</taxon>
        <taxon>Metazoa</taxon>
        <taxon>Ecdysozoa</taxon>
        <taxon>Arthropoda</taxon>
        <taxon>Hexapoda</taxon>
        <taxon>Insecta</taxon>
        <taxon>Pterygota</taxon>
        <taxon>Neoptera</taxon>
        <taxon>Polyneoptera</taxon>
        <taxon>Dictyoptera</taxon>
        <taxon>Blattodea</taxon>
        <taxon>Blattoidea</taxon>
        <taxon>Termitoidae</taxon>
        <taxon>Termopsidae</taxon>
        <taxon>Zootermopsis</taxon>
    </lineage>
</organism>
<dbReference type="STRING" id="136037.A0A067RL27"/>
<dbReference type="eggNOG" id="KOG3470">
    <property type="taxonomic scope" value="Eukaryota"/>
</dbReference>
<dbReference type="GO" id="GO:0007021">
    <property type="term" value="P:tubulin complex assembly"/>
    <property type="evidence" value="ECO:0007669"/>
    <property type="project" value="UniProtKB-UniRule"/>
</dbReference>
<keyword evidence="4 6" id="KW-0143">Chaperone</keyword>
<name>A0A067RL27_ZOONE</name>
<dbReference type="AlphaFoldDB" id="A0A067RL27"/>
<comment type="function">
    <text evidence="1">Tubulin-folding protein; involved in the early step of the tubulin folding pathway.</text>
</comment>
<dbReference type="GO" id="GO:0005874">
    <property type="term" value="C:microtubule"/>
    <property type="evidence" value="ECO:0007669"/>
    <property type="project" value="UniProtKB-KW"/>
</dbReference>
<keyword evidence="6" id="KW-0963">Cytoplasm</keyword>
<dbReference type="SUPFAM" id="SSF46988">
    <property type="entry name" value="Tubulin chaperone cofactor A"/>
    <property type="match status" value="1"/>
</dbReference>
<dbReference type="PANTHER" id="PTHR21500:SF0">
    <property type="entry name" value="TUBULIN-SPECIFIC CHAPERONE A"/>
    <property type="match status" value="1"/>
</dbReference>
<evidence type="ECO:0000313" key="8">
    <source>
        <dbReference type="EMBL" id="KDR24527.1"/>
    </source>
</evidence>
<keyword evidence="7" id="KW-0175">Coiled coil</keyword>
<dbReference type="Pfam" id="PF02970">
    <property type="entry name" value="TBCA"/>
    <property type="match status" value="1"/>
</dbReference>
<protein>
    <recommendedName>
        <fullName evidence="3 6">Tubulin-specific chaperone A</fullName>
    </recommendedName>
</protein>
<keyword evidence="9" id="KW-1185">Reference proteome</keyword>
<evidence type="ECO:0000256" key="3">
    <source>
        <dbReference type="ARBA" id="ARBA00015002"/>
    </source>
</evidence>
<gene>
    <name evidence="8" type="ORF">L798_00146</name>
</gene>
<dbReference type="GO" id="GO:0007023">
    <property type="term" value="P:post-chaperonin tubulin folding pathway"/>
    <property type="evidence" value="ECO:0007669"/>
    <property type="project" value="UniProtKB-UniRule"/>
</dbReference>
<feature type="coiled-coil region" evidence="7">
    <location>
        <begin position="16"/>
        <end position="43"/>
    </location>
</feature>
<accession>A0A067RL27</accession>
<evidence type="ECO:0000256" key="7">
    <source>
        <dbReference type="SAM" id="Coils"/>
    </source>
</evidence>
<dbReference type="InterPro" id="IPR004226">
    <property type="entry name" value="TBCA"/>
</dbReference>
<keyword evidence="6" id="KW-0206">Cytoskeleton</keyword>
<dbReference type="OrthoDB" id="296187at2759"/>
<comment type="similarity">
    <text evidence="2 6">Belongs to the TBCA family.</text>
</comment>
<dbReference type="GO" id="GO:0005829">
    <property type="term" value="C:cytosol"/>
    <property type="evidence" value="ECO:0007669"/>
    <property type="project" value="TreeGrafter"/>
</dbReference>
<dbReference type="PANTHER" id="PTHR21500">
    <property type="entry name" value="TUBULIN-SPECIFIC CHAPERONE A"/>
    <property type="match status" value="1"/>
</dbReference>
<proteinExistence type="inferred from homology"/>
<keyword evidence="6" id="KW-0493">Microtubule</keyword>